<dbReference type="SMART" id="SM00280">
    <property type="entry name" value="KAZAL"/>
    <property type="match status" value="3"/>
</dbReference>
<keyword evidence="4" id="KW-1015">Disulfide bond</keyword>
<feature type="chain" id="PRO_5035443565" description="Kazal-like domain-containing protein" evidence="6">
    <location>
        <begin position="23"/>
        <end position="248"/>
    </location>
</feature>
<evidence type="ECO:0000256" key="5">
    <source>
        <dbReference type="SAM" id="MobiDB-lite"/>
    </source>
</evidence>
<dbReference type="CDD" id="cd00104">
    <property type="entry name" value="KAZAL_FS"/>
    <property type="match status" value="3"/>
</dbReference>
<dbReference type="PROSITE" id="PS51465">
    <property type="entry name" value="KAZAL_2"/>
    <property type="match status" value="3"/>
</dbReference>
<dbReference type="Pfam" id="PF00050">
    <property type="entry name" value="Kazal_1"/>
    <property type="match status" value="3"/>
</dbReference>
<accession>A0A8K1C9I6</accession>
<evidence type="ECO:0000313" key="8">
    <source>
        <dbReference type="EMBL" id="TMW58871.1"/>
    </source>
</evidence>
<comment type="subcellular location">
    <subcellularLocation>
        <location evidence="1">Secreted</location>
    </subcellularLocation>
</comment>
<keyword evidence="3" id="KW-0646">Protease inhibitor</keyword>
<comment type="caution">
    <text evidence="8">The sequence shown here is derived from an EMBL/GenBank/DDBJ whole genome shotgun (WGS) entry which is preliminary data.</text>
</comment>
<evidence type="ECO:0000256" key="3">
    <source>
        <dbReference type="ARBA" id="ARBA00022690"/>
    </source>
</evidence>
<evidence type="ECO:0000313" key="9">
    <source>
        <dbReference type="Proteomes" id="UP000794436"/>
    </source>
</evidence>
<dbReference type="Gene3D" id="3.30.60.30">
    <property type="match status" value="3"/>
</dbReference>
<dbReference type="GO" id="GO:0030414">
    <property type="term" value="F:peptidase inhibitor activity"/>
    <property type="evidence" value="ECO:0007669"/>
    <property type="project" value="UniProtKB-KW"/>
</dbReference>
<keyword evidence="2" id="KW-0964">Secreted</keyword>
<keyword evidence="9" id="KW-1185">Reference proteome</keyword>
<sequence length="248" mass="26291">MKIHVAAITIAVLGLTDSVISAQGNNSSTSTATTGCSKQGECTSDSQPICGTDGQTYSDICDFTTAACKAKSKNEALDKLFIGACDDLDANPYCGLSCTADIDPVCGSDGLTYTNECVMLAGRCDIPSLMQAHAGKCKASAPRLRCKAVRIKLVHIRTDDEEVDASEAEDDEEVDASEAEDGEEVDASEAEDDEEVDADEDSECEEVECPGIFDPICGSDDQTYSNDCFFSYAQCQDPELTLKATGEC</sequence>
<proteinExistence type="predicted"/>
<dbReference type="InterPro" id="IPR036058">
    <property type="entry name" value="Kazal_dom_sf"/>
</dbReference>
<dbReference type="AlphaFoldDB" id="A0A8K1C9I6"/>
<dbReference type="OrthoDB" id="343609at2759"/>
<dbReference type="Proteomes" id="UP000794436">
    <property type="component" value="Unassembled WGS sequence"/>
</dbReference>
<dbReference type="PANTHER" id="PTHR21312">
    <property type="entry name" value="SERINE PROTEASE INHIBITOR"/>
    <property type="match status" value="1"/>
</dbReference>
<organism evidence="8 9">
    <name type="scientific">Pythium oligandrum</name>
    <name type="common">Mycoparasitic fungus</name>
    <dbReference type="NCBI Taxonomy" id="41045"/>
    <lineage>
        <taxon>Eukaryota</taxon>
        <taxon>Sar</taxon>
        <taxon>Stramenopiles</taxon>
        <taxon>Oomycota</taxon>
        <taxon>Peronosporomycetes</taxon>
        <taxon>Pythiales</taxon>
        <taxon>Pythiaceae</taxon>
        <taxon>Pythium</taxon>
    </lineage>
</organism>
<feature type="domain" description="Kazal-like" evidence="7">
    <location>
        <begin position="198"/>
        <end position="248"/>
    </location>
</feature>
<dbReference type="GO" id="GO:0005576">
    <property type="term" value="C:extracellular region"/>
    <property type="evidence" value="ECO:0007669"/>
    <property type="project" value="UniProtKB-SubCell"/>
</dbReference>
<evidence type="ECO:0000256" key="1">
    <source>
        <dbReference type="ARBA" id="ARBA00004613"/>
    </source>
</evidence>
<feature type="domain" description="Kazal-like" evidence="7">
    <location>
        <begin position="30"/>
        <end position="87"/>
    </location>
</feature>
<feature type="domain" description="Kazal-like" evidence="7">
    <location>
        <begin position="88"/>
        <end position="139"/>
    </location>
</feature>
<name>A0A8K1C9I6_PYTOL</name>
<keyword evidence="6" id="KW-0732">Signal</keyword>
<feature type="region of interest" description="Disordered" evidence="5">
    <location>
        <begin position="160"/>
        <end position="205"/>
    </location>
</feature>
<evidence type="ECO:0000256" key="6">
    <source>
        <dbReference type="SAM" id="SignalP"/>
    </source>
</evidence>
<evidence type="ECO:0000256" key="4">
    <source>
        <dbReference type="ARBA" id="ARBA00023157"/>
    </source>
</evidence>
<dbReference type="SUPFAM" id="SSF100895">
    <property type="entry name" value="Kazal-type serine protease inhibitors"/>
    <property type="match status" value="3"/>
</dbReference>
<dbReference type="InterPro" id="IPR002350">
    <property type="entry name" value="Kazal_dom"/>
</dbReference>
<evidence type="ECO:0000259" key="7">
    <source>
        <dbReference type="PROSITE" id="PS51465"/>
    </source>
</evidence>
<dbReference type="EMBL" id="SPLM01000110">
    <property type="protein sequence ID" value="TMW58871.1"/>
    <property type="molecule type" value="Genomic_DNA"/>
</dbReference>
<feature type="signal peptide" evidence="6">
    <location>
        <begin position="1"/>
        <end position="22"/>
    </location>
</feature>
<dbReference type="PANTHER" id="PTHR21312:SF28">
    <property type="entry name" value="OVOINHIBITOR-RELATED"/>
    <property type="match status" value="1"/>
</dbReference>
<evidence type="ECO:0000256" key="2">
    <source>
        <dbReference type="ARBA" id="ARBA00022525"/>
    </source>
</evidence>
<reference evidence="8" key="1">
    <citation type="submission" date="2019-03" db="EMBL/GenBank/DDBJ databases">
        <title>Long read genome sequence of the mycoparasitic Pythium oligandrum ATCC 38472 isolated from sugarbeet rhizosphere.</title>
        <authorList>
            <person name="Gaulin E."/>
        </authorList>
    </citation>
    <scope>NUCLEOTIDE SEQUENCE</scope>
    <source>
        <strain evidence="8">ATCC 38472_TT</strain>
    </source>
</reference>
<protein>
    <recommendedName>
        <fullName evidence="7">Kazal-like domain-containing protein</fullName>
    </recommendedName>
</protein>
<gene>
    <name evidence="8" type="ORF">Poli38472_007016</name>
</gene>